<accession>A0A2T4BIX4</accession>
<dbReference type="AlphaFoldDB" id="A0A2T4BIX4"/>
<feature type="compositionally biased region" description="Polar residues" evidence="2">
    <location>
        <begin position="100"/>
        <end position="115"/>
    </location>
</feature>
<feature type="region of interest" description="Disordered" evidence="2">
    <location>
        <begin position="449"/>
        <end position="475"/>
    </location>
</feature>
<dbReference type="OrthoDB" id="4899457at2759"/>
<proteinExistence type="predicted"/>
<evidence type="ECO:0000256" key="1">
    <source>
        <dbReference type="SAM" id="Coils"/>
    </source>
</evidence>
<feature type="compositionally biased region" description="Basic and acidic residues" evidence="2">
    <location>
        <begin position="83"/>
        <end position="93"/>
    </location>
</feature>
<sequence>MKAIPPRLSSRTGSRGRATPTRMPDPGNDEAELNIKQTPPSGTSGVNKAHAHRTIRSPLSDRVQEKRRAFEVTSSTEAFDPSGPEKGDNEARLPDLISIESDNSQEADNSKQSLDGKTPTKRRSVKALAAMFEGHDSPGAARKLWLNDANLAEGADDEKPALSRSQSDSQKPVHRSEAAPDVELHDMATEKDDEAGPVSIFSAAGQDSLILNEDTSVLVRPVLEIEQTVQELDRLVDAKSAEVAQLKLRVTLLEETDTDTAALRQQLNVAVREAQRWREKAEAAEKKARIFQKFTRRIRSIHSSLAVGEGSRVSGDANETVSTKGEDAEGSYSVHRVRFHMGLADGAGSSSAMSTEAGPVAGGSTETEGEIVVEEVDDGQELTSPSTATPLSSEQGAPFPVPPGLPALHTSLDGVVSPLAGAGRGAMDLSSAAMAMWVATQELLMMEDEEASGHTPDISTASTDGRFSESFLSEE</sequence>
<keyword evidence="4" id="KW-1185">Reference proteome</keyword>
<feature type="region of interest" description="Disordered" evidence="2">
    <location>
        <begin position="346"/>
        <end position="366"/>
    </location>
</feature>
<feature type="compositionally biased region" description="Low complexity" evidence="2">
    <location>
        <begin position="381"/>
        <end position="393"/>
    </location>
</feature>
<feature type="region of interest" description="Disordered" evidence="2">
    <location>
        <begin position="378"/>
        <end position="397"/>
    </location>
</feature>
<organism evidence="3 4">
    <name type="scientific">Trichoderma citrinoviride</name>
    <dbReference type="NCBI Taxonomy" id="58853"/>
    <lineage>
        <taxon>Eukaryota</taxon>
        <taxon>Fungi</taxon>
        <taxon>Dikarya</taxon>
        <taxon>Ascomycota</taxon>
        <taxon>Pezizomycotina</taxon>
        <taxon>Sordariomycetes</taxon>
        <taxon>Hypocreomycetidae</taxon>
        <taxon>Hypocreales</taxon>
        <taxon>Hypocreaceae</taxon>
        <taxon>Trichoderma</taxon>
    </lineage>
</organism>
<name>A0A2T4BIX4_9HYPO</name>
<feature type="compositionally biased region" description="Basic and acidic residues" evidence="2">
    <location>
        <begin position="174"/>
        <end position="184"/>
    </location>
</feature>
<reference evidence="4" key="1">
    <citation type="submission" date="2016-07" db="EMBL/GenBank/DDBJ databases">
        <title>Multiple horizontal gene transfer events from other fungi enriched the ability of initially mycotrophic Trichoderma (Ascomycota) to feed on dead plant biomass.</title>
        <authorList>
            <consortium name="DOE Joint Genome Institute"/>
            <person name="Atanasova L."/>
            <person name="Chenthamara K."/>
            <person name="Zhang J."/>
            <person name="Grujic M."/>
            <person name="Henrissat B."/>
            <person name="Kuo A."/>
            <person name="Aerts A."/>
            <person name="Salamov A."/>
            <person name="Lipzen A."/>
            <person name="Labutti K."/>
            <person name="Barry K."/>
            <person name="Miao Y."/>
            <person name="Rahimi M.J."/>
            <person name="Shen Q."/>
            <person name="Grigoriev I.V."/>
            <person name="Kubicek C.P."/>
            <person name="Druzhinina I.S."/>
        </authorList>
    </citation>
    <scope>NUCLEOTIDE SEQUENCE [LARGE SCALE GENOMIC DNA]</scope>
    <source>
        <strain evidence="4">TUCIM 6016</strain>
    </source>
</reference>
<feature type="region of interest" description="Disordered" evidence="2">
    <location>
        <begin position="155"/>
        <end position="184"/>
    </location>
</feature>
<evidence type="ECO:0000256" key="2">
    <source>
        <dbReference type="SAM" id="MobiDB-lite"/>
    </source>
</evidence>
<gene>
    <name evidence="3" type="ORF">BBK36DRAFT_1155857</name>
</gene>
<evidence type="ECO:0000313" key="3">
    <source>
        <dbReference type="EMBL" id="PTB69267.1"/>
    </source>
</evidence>
<protein>
    <submittedName>
        <fullName evidence="3">Uncharacterized protein</fullName>
    </submittedName>
</protein>
<evidence type="ECO:0000313" key="4">
    <source>
        <dbReference type="Proteomes" id="UP000241546"/>
    </source>
</evidence>
<dbReference type="GeneID" id="36601991"/>
<feature type="region of interest" description="Disordered" evidence="2">
    <location>
        <begin position="1"/>
        <end position="126"/>
    </location>
</feature>
<dbReference type="EMBL" id="KZ680208">
    <property type="protein sequence ID" value="PTB69267.1"/>
    <property type="molecule type" value="Genomic_DNA"/>
</dbReference>
<dbReference type="RefSeq" id="XP_024752587.1">
    <property type="nucleotide sequence ID" value="XM_024893873.1"/>
</dbReference>
<feature type="coiled-coil region" evidence="1">
    <location>
        <begin position="229"/>
        <end position="287"/>
    </location>
</feature>
<keyword evidence="1" id="KW-0175">Coiled coil</keyword>
<dbReference type="Proteomes" id="UP000241546">
    <property type="component" value="Unassembled WGS sequence"/>
</dbReference>
<feature type="region of interest" description="Disordered" evidence="2">
    <location>
        <begin position="310"/>
        <end position="329"/>
    </location>
</feature>
<feature type="compositionally biased region" description="Polar residues" evidence="2">
    <location>
        <begin position="35"/>
        <end position="46"/>
    </location>
</feature>